<evidence type="ECO:0000313" key="1">
    <source>
        <dbReference type="EMBL" id="QRC94383.1"/>
    </source>
</evidence>
<dbReference type="Proteomes" id="UP000663193">
    <property type="component" value="Chromosome 4"/>
</dbReference>
<name>A0A7U2EYS5_PHANO</name>
<proteinExistence type="predicted"/>
<evidence type="ECO:0000313" key="2">
    <source>
        <dbReference type="Proteomes" id="UP000663193"/>
    </source>
</evidence>
<reference evidence="2" key="1">
    <citation type="journal article" date="2021" name="BMC Genomics">
        <title>Chromosome-level genome assembly and manually-curated proteome of model necrotroph Parastagonospora nodorum Sn15 reveals a genome-wide trove of candidate effector homologs, and redundancy of virulence-related functions within an accessory chromosome.</title>
        <authorList>
            <person name="Bertazzoni S."/>
            <person name="Jones D.A.B."/>
            <person name="Phan H.T."/>
            <person name="Tan K.-C."/>
            <person name="Hane J.K."/>
        </authorList>
    </citation>
    <scope>NUCLEOTIDE SEQUENCE [LARGE SCALE GENOMIC DNA]</scope>
    <source>
        <strain evidence="2">SN15 / ATCC MYA-4574 / FGSC 10173)</strain>
    </source>
</reference>
<keyword evidence="2" id="KW-1185">Reference proteome</keyword>
<gene>
    <name evidence="1" type="ORF">JI435_305440</name>
</gene>
<dbReference type="EMBL" id="CP069026">
    <property type="protein sequence ID" value="QRC94383.1"/>
    <property type="molecule type" value="Genomic_DNA"/>
</dbReference>
<dbReference type="AlphaFoldDB" id="A0A7U2EYS5"/>
<dbReference type="VEuPathDB" id="FungiDB:JI435_305440"/>
<protein>
    <submittedName>
        <fullName evidence="1">Uncharacterized protein</fullName>
    </submittedName>
</protein>
<accession>A0A7U2EYS5</accession>
<organism evidence="1 2">
    <name type="scientific">Phaeosphaeria nodorum (strain SN15 / ATCC MYA-4574 / FGSC 10173)</name>
    <name type="common">Glume blotch fungus</name>
    <name type="synonym">Parastagonospora nodorum</name>
    <dbReference type="NCBI Taxonomy" id="321614"/>
    <lineage>
        <taxon>Eukaryota</taxon>
        <taxon>Fungi</taxon>
        <taxon>Dikarya</taxon>
        <taxon>Ascomycota</taxon>
        <taxon>Pezizomycotina</taxon>
        <taxon>Dothideomycetes</taxon>
        <taxon>Pleosporomycetidae</taxon>
        <taxon>Pleosporales</taxon>
        <taxon>Pleosporineae</taxon>
        <taxon>Phaeosphaeriaceae</taxon>
        <taxon>Parastagonospora</taxon>
    </lineage>
</organism>
<sequence length="76" mass="8581">MLPAYRVLHGEPFNLTGKAISFQEGCNMPSRQPCQLQPTVHHSPRCQYPDGKKKQDLTVNCRSKIPIQMSGSTYMC</sequence>